<dbReference type="EMBL" id="MEHJ01000001">
    <property type="protein sequence ID" value="OEJ29019.1"/>
    <property type="molecule type" value="Genomic_DNA"/>
</dbReference>
<sequence>MTTTMRLTPVIGVQRSSGETVPRAELEPIFTELARRWETDGRLVPGRADEEWTILARRSPWPGR</sequence>
<evidence type="ECO:0000313" key="2">
    <source>
        <dbReference type="Proteomes" id="UP000095759"/>
    </source>
</evidence>
<accession>A0A1E5PHK7</accession>
<keyword evidence="2" id="KW-1185">Reference proteome</keyword>
<comment type="caution">
    <text evidence="1">The sequence shown here is derived from an EMBL/GenBank/DDBJ whole genome shotgun (WGS) entry which is preliminary data.</text>
</comment>
<name>A0A1E5PHK7_9ACTN</name>
<evidence type="ECO:0000313" key="1">
    <source>
        <dbReference type="EMBL" id="OEJ29019.1"/>
    </source>
</evidence>
<dbReference type="AlphaFoldDB" id="A0A1E5PHK7"/>
<gene>
    <name evidence="1" type="ORF">AS594_36010</name>
</gene>
<reference evidence="1 2" key="1">
    <citation type="submission" date="2016-08" db="EMBL/GenBank/DDBJ databases">
        <title>Complete genome sequence of Streptomyces agglomeratus strain 6-3-2, a novel anti-MRSA actinomycete isolated from Wuli of Tebit, China.</title>
        <authorList>
            <person name="Chen X."/>
        </authorList>
    </citation>
    <scope>NUCLEOTIDE SEQUENCE [LARGE SCALE GENOMIC DNA]</scope>
    <source>
        <strain evidence="1 2">6-3-2</strain>
    </source>
</reference>
<dbReference type="RefSeq" id="WP_167368109.1">
    <property type="nucleotide sequence ID" value="NZ_MEHJ01000001.1"/>
</dbReference>
<protein>
    <submittedName>
        <fullName evidence="1">Uncharacterized protein</fullName>
    </submittedName>
</protein>
<organism evidence="1 2">
    <name type="scientific">Streptomyces agglomeratus</name>
    <dbReference type="NCBI Taxonomy" id="285458"/>
    <lineage>
        <taxon>Bacteria</taxon>
        <taxon>Bacillati</taxon>
        <taxon>Actinomycetota</taxon>
        <taxon>Actinomycetes</taxon>
        <taxon>Kitasatosporales</taxon>
        <taxon>Streptomycetaceae</taxon>
        <taxon>Streptomyces</taxon>
    </lineage>
</organism>
<dbReference type="Proteomes" id="UP000095759">
    <property type="component" value="Unassembled WGS sequence"/>
</dbReference>
<proteinExistence type="predicted"/>